<dbReference type="Pfam" id="PF13468">
    <property type="entry name" value="Glyoxalase_3"/>
    <property type="match status" value="1"/>
</dbReference>
<feature type="domain" description="Glyoxalase-like" evidence="1">
    <location>
        <begin position="4"/>
        <end position="172"/>
    </location>
</feature>
<proteinExistence type="predicted"/>
<evidence type="ECO:0000259" key="1">
    <source>
        <dbReference type="Pfam" id="PF13468"/>
    </source>
</evidence>
<name>A0ABW7I5I1_9RHOB</name>
<organism evidence="2 3">
    <name type="scientific">Roseovarius aquimarinus</name>
    <dbReference type="NCBI Taxonomy" id="1229156"/>
    <lineage>
        <taxon>Bacteria</taxon>
        <taxon>Pseudomonadati</taxon>
        <taxon>Pseudomonadota</taxon>
        <taxon>Alphaproteobacteria</taxon>
        <taxon>Rhodobacterales</taxon>
        <taxon>Roseobacteraceae</taxon>
        <taxon>Roseovarius</taxon>
    </lineage>
</organism>
<dbReference type="SUPFAM" id="SSF54593">
    <property type="entry name" value="Glyoxalase/Bleomycin resistance protein/Dihydroxybiphenyl dioxygenase"/>
    <property type="match status" value="1"/>
</dbReference>
<reference evidence="2 3" key="1">
    <citation type="submission" date="2024-10" db="EMBL/GenBank/DDBJ databases">
        <authorList>
            <person name="Yang X.-N."/>
        </authorList>
    </citation>
    <scope>NUCLEOTIDE SEQUENCE [LARGE SCALE GENOMIC DNA]</scope>
    <source>
        <strain evidence="2 3">CAU 1059</strain>
    </source>
</reference>
<gene>
    <name evidence="2" type="ORF">ACGRVM_04715</name>
</gene>
<comment type="caution">
    <text evidence="2">The sequence shown here is derived from an EMBL/GenBank/DDBJ whole genome shotgun (WGS) entry which is preliminary data.</text>
</comment>
<dbReference type="Gene3D" id="3.10.180.10">
    <property type="entry name" value="2,3-Dihydroxybiphenyl 1,2-Dioxygenase, domain 1"/>
    <property type="match status" value="1"/>
</dbReference>
<dbReference type="Proteomes" id="UP001607157">
    <property type="component" value="Unassembled WGS sequence"/>
</dbReference>
<dbReference type="InterPro" id="IPR029068">
    <property type="entry name" value="Glyas_Bleomycin-R_OHBP_Dase"/>
</dbReference>
<evidence type="ECO:0000313" key="2">
    <source>
        <dbReference type="EMBL" id="MFH0253182.1"/>
    </source>
</evidence>
<accession>A0ABW7I5I1</accession>
<protein>
    <submittedName>
        <fullName evidence="2">VOC family protein</fullName>
    </submittedName>
</protein>
<dbReference type="InterPro" id="IPR025870">
    <property type="entry name" value="Glyoxalase-like_dom"/>
</dbReference>
<keyword evidence="3" id="KW-1185">Reference proteome</keyword>
<sequence>MLELDHLAITAATLEEGDAWLEDALGTRAGPGGQHPHFGTHNRLLGLAGGLYLEVIAVDPDAPRPAHPRWFDLDSRSGAPRLGNWICRTDDLAAARAALPDIGPEVALSRGDLAWRMAVPEDGKLPFEGCHPAIIQWEAGTHPGDSLPDHGISLRRLIVTHPDAQALEERLAGHLTDRRVVFETGSTALRAEFDTPGGCRFLG</sequence>
<dbReference type="RefSeq" id="WP_377168182.1">
    <property type="nucleotide sequence ID" value="NZ_JBHTJC010000001.1"/>
</dbReference>
<dbReference type="EMBL" id="JBIHMM010000001">
    <property type="protein sequence ID" value="MFH0253182.1"/>
    <property type="molecule type" value="Genomic_DNA"/>
</dbReference>
<evidence type="ECO:0000313" key="3">
    <source>
        <dbReference type="Proteomes" id="UP001607157"/>
    </source>
</evidence>